<name>M5RU98_9BACT</name>
<dbReference type="GO" id="GO:0005829">
    <property type="term" value="C:cytosol"/>
    <property type="evidence" value="ECO:0007669"/>
    <property type="project" value="TreeGrafter"/>
</dbReference>
<evidence type="ECO:0000256" key="1">
    <source>
        <dbReference type="ARBA" id="ARBA00000370"/>
    </source>
</evidence>
<dbReference type="PANTHER" id="PTHR31637:SF0">
    <property type="entry name" value="2,3-BISPHOSPHOGLYCERATE-INDEPENDENT PHOSPHOGLYCERATE MUTASE"/>
    <property type="match status" value="1"/>
</dbReference>
<dbReference type="Gene3D" id="3.40.1450.10">
    <property type="entry name" value="BPG-independent phosphoglycerate mutase, domain B"/>
    <property type="match status" value="1"/>
</dbReference>
<evidence type="ECO:0000256" key="2">
    <source>
        <dbReference type="ARBA" id="ARBA00001936"/>
    </source>
</evidence>
<protein>
    <recommendedName>
        <fullName evidence="5">phosphoglycerate mutase (2,3-diphosphoglycerate-independent)</fullName>
        <ecNumber evidence="5">5.4.2.12</ecNumber>
    </recommendedName>
</protein>
<sequence>MIVRDGWGENPYPEWDHANAVKLAKTPVADELMAKYPNVLIHTSGEDVGLPAGVMGNSEVGHQNIGAGRIVDQEVMRITRAIRDESFFSNEVLLESIEHVKKTGGTLHLLGLMSDGRVHSDLDHAIAIVELVRRSGLDSEKFAVHAITDGRDTSPTGGKAYVEKIEAAMKEKGVGHIATVIGRFYAMDRDLRWERVEATYDMMTK</sequence>
<dbReference type="EC" id="5.4.2.12" evidence="5"/>
<gene>
    <name evidence="11" type="ORF">RMSM_00167</name>
</gene>
<keyword evidence="12" id="KW-1185">Reference proteome</keyword>
<dbReference type="EMBL" id="ANOG01000021">
    <property type="protein sequence ID" value="EMI22913.1"/>
    <property type="molecule type" value="Genomic_DNA"/>
</dbReference>
<keyword evidence="7" id="KW-0324">Glycolysis</keyword>
<comment type="catalytic activity">
    <reaction evidence="1">
        <text>(2R)-2-phosphoglycerate = (2R)-3-phosphoglycerate</text>
        <dbReference type="Rhea" id="RHEA:15901"/>
        <dbReference type="ChEBI" id="CHEBI:58272"/>
        <dbReference type="ChEBI" id="CHEBI:58289"/>
        <dbReference type="EC" id="5.4.2.12"/>
    </reaction>
</comment>
<comment type="cofactor">
    <cofactor evidence="2">
        <name>Mn(2+)</name>
        <dbReference type="ChEBI" id="CHEBI:29035"/>
    </cofactor>
</comment>
<dbReference type="InterPro" id="IPR036646">
    <property type="entry name" value="PGAM_B_sf"/>
</dbReference>
<comment type="pathway">
    <text evidence="3">Carbohydrate degradation; glycolysis; pyruvate from D-glyceraldehyde 3-phosphate: step 3/5.</text>
</comment>
<dbReference type="GO" id="GO:0004619">
    <property type="term" value="F:phosphoglycerate mutase activity"/>
    <property type="evidence" value="ECO:0007669"/>
    <property type="project" value="UniProtKB-EC"/>
</dbReference>
<dbReference type="Proteomes" id="UP000011991">
    <property type="component" value="Unassembled WGS sequence"/>
</dbReference>
<dbReference type="InterPro" id="IPR017850">
    <property type="entry name" value="Alkaline_phosphatase_core_sf"/>
</dbReference>
<feature type="domain" description="BPG-independent PGAM N-terminal" evidence="10">
    <location>
        <begin position="78"/>
        <end position="204"/>
    </location>
</feature>
<comment type="caution">
    <text evidence="11">The sequence shown here is derived from an EMBL/GenBank/DDBJ whole genome shotgun (WGS) entry which is preliminary data.</text>
</comment>
<dbReference type="GO" id="GO:0006096">
    <property type="term" value="P:glycolytic process"/>
    <property type="evidence" value="ECO:0007669"/>
    <property type="project" value="UniProtKB-UniPathway"/>
</dbReference>
<reference evidence="11 12" key="1">
    <citation type="journal article" date="2013" name="Mar. Genomics">
        <title>Expression of sulfatases in Rhodopirellula baltica and the diversity of sulfatases in the genus Rhodopirellula.</title>
        <authorList>
            <person name="Wegner C.E."/>
            <person name="Richter-Heitmann T."/>
            <person name="Klindworth A."/>
            <person name="Klockow C."/>
            <person name="Richter M."/>
            <person name="Achstetter T."/>
            <person name="Glockner F.O."/>
            <person name="Harder J."/>
        </authorList>
    </citation>
    <scope>NUCLEOTIDE SEQUENCE [LARGE SCALE GENOMIC DNA]</scope>
    <source>
        <strain evidence="11 12">SM1</strain>
    </source>
</reference>
<dbReference type="PANTHER" id="PTHR31637">
    <property type="entry name" value="2,3-BISPHOSPHOGLYCERATE-INDEPENDENT PHOSPHOGLYCERATE MUTASE"/>
    <property type="match status" value="1"/>
</dbReference>
<organism evidence="11 12">
    <name type="scientific">Rhodopirellula maiorica SM1</name>
    <dbReference type="NCBI Taxonomy" id="1265738"/>
    <lineage>
        <taxon>Bacteria</taxon>
        <taxon>Pseudomonadati</taxon>
        <taxon>Planctomycetota</taxon>
        <taxon>Planctomycetia</taxon>
        <taxon>Pirellulales</taxon>
        <taxon>Pirellulaceae</taxon>
        <taxon>Novipirellula</taxon>
    </lineage>
</organism>
<dbReference type="UniPathway" id="UPA00109">
    <property type="reaction ID" value="UER00186"/>
</dbReference>
<feature type="non-terminal residue" evidence="11">
    <location>
        <position position="205"/>
    </location>
</feature>
<dbReference type="InterPro" id="IPR005995">
    <property type="entry name" value="Pgm_bpd_ind"/>
</dbReference>
<evidence type="ECO:0000256" key="7">
    <source>
        <dbReference type="ARBA" id="ARBA00023152"/>
    </source>
</evidence>
<evidence type="ECO:0000256" key="6">
    <source>
        <dbReference type="ARBA" id="ARBA00022723"/>
    </source>
</evidence>
<accession>M5RU98</accession>
<evidence type="ECO:0000256" key="5">
    <source>
        <dbReference type="ARBA" id="ARBA00012026"/>
    </source>
</evidence>
<dbReference type="InterPro" id="IPR011258">
    <property type="entry name" value="BPG-indep_PGM_N"/>
</dbReference>
<dbReference type="SUPFAM" id="SSF53649">
    <property type="entry name" value="Alkaline phosphatase-like"/>
    <property type="match status" value="1"/>
</dbReference>
<dbReference type="SUPFAM" id="SSF64158">
    <property type="entry name" value="2,3-Bisphosphoglycerate-independent phosphoglycerate mutase, substrate-binding domain"/>
    <property type="match status" value="1"/>
</dbReference>
<keyword evidence="9 11" id="KW-0413">Isomerase</keyword>
<evidence type="ECO:0000259" key="10">
    <source>
        <dbReference type="Pfam" id="PF06415"/>
    </source>
</evidence>
<evidence type="ECO:0000256" key="9">
    <source>
        <dbReference type="ARBA" id="ARBA00023235"/>
    </source>
</evidence>
<comment type="similarity">
    <text evidence="4">Belongs to the BPG-independent phosphoglycerate mutase family.</text>
</comment>
<dbReference type="GO" id="GO:0030145">
    <property type="term" value="F:manganese ion binding"/>
    <property type="evidence" value="ECO:0007669"/>
    <property type="project" value="InterPro"/>
</dbReference>
<dbReference type="Pfam" id="PF06415">
    <property type="entry name" value="iPGM_N"/>
    <property type="match status" value="1"/>
</dbReference>
<keyword evidence="6" id="KW-0479">Metal-binding</keyword>
<dbReference type="AlphaFoldDB" id="M5RU98"/>
<evidence type="ECO:0000256" key="8">
    <source>
        <dbReference type="ARBA" id="ARBA00023211"/>
    </source>
</evidence>
<proteinExistence type="inferred from homology"/>
<keyword evidence="8" id="KW-0464">Manganese</keyword>
<evidence type="ECO:0000313" key="11">
    <source>
        <dbReference type="EMBL" id="EMI22913.1"/>
    </source>
</evidence>
<evidence type="ECO:0000256" key="4">
    <source>
        <dbReference type="ARBA" id="ARBA00008819"/>
    </source>
</evidence>
<dbReference type="GO" id="GO:0006007">
    <property type="term" value="P:glucose catabolic process"/>
    <property type="evidence" value="ECO:0007669"/>
    <property type="project" value="InterPro"/>
</dbReference>
<evidence type="ECO:0000313" key="12">
    <source>
        <dbReference type="Proteomes" id="UP000011991"/>
    </source>
</evidence>
<evidence type="ECO:0000256" key="3">
    <source>
        <dbReference type="ARBA" id="ARBA00004798"/>
    </source>
</evidence>
<dbReference type="Gene3D" id="3.40.720.10">
    <property type="entry name" value="Alkaline Phosphatase, subunit A"/>
    <property type="match status" value="1"/>
</dbReference>